<evidence type="ECO:0000313" key="1">
    <source>
        <dbReference type="EMBL" id="ONI41799.1"/>
    </source>
</evidence>
<gene>
    <name evidence="1" type="ORF">AN396_02985</name>
</gene>
<organism evidence="1 2">
    <name type="scientific">Candidatus Epulonipiscium fishelsonii</name>
    <dbReference type="NCBI Taxonomy" id="77094"/>
    <lineage>
        <taxon>Bacteria</taxon>
        <taxon>Bacillati</taxon>
        <taxon>Bacillota</taxon>
        <taxon>Clostridia</taxon>
        <taxon>Lachnospirales</taxon>
        <taxon>Lachnospiraceae</taxon>
        <taxon>Candidatus Epulonipiscium</taxon>
    </lineage>
</organism>
<dbReference type="EMBL" id="LJDB01000028">
    <property type="protein sequence ID" value="ONI41799.1"/>
    <property type="molecule type" value="Genomic_DNA"/>
</dbReference>
<evidence type="ECO:0000313" key="2">
    <source>
        <dbReference type="Proteomes" id="UP000188605"/>
    </source>
</evidence>
<proteinExistence type="predicted"/>
<protein>
    <submittedName>
        <fullName evidence="1">Uncharacterized protein</fullName>
    </submittedName>
</protein>
<name>A0ACC8XEX1_9FIRM</name>
<dbReference type="Proteomes" id="UP000188605">
    <property type="component" value="Unassembled WGS sequence"/>
</dbReference>
<keyword evidence="2" id="KW-1185">Reference proteome</keyword>
<reference evidence="1" key="1">
    <citation type="submission" date="2016-08" db="EMBL/GenBank/DDBJ databases">
        <authorList>
            <person name="Ngugi D.K."/>
            <person name="Miyake S."/>
            <person name="Stingl U."/>
        </authorList>
    </citation>
    <scope>NUCLEOTIDE SEQUENCE</scope>
    <source>
        <strain evidence="1">SCG-B11WGA-EpuloA1</strain>
    </source>
</reference>
<sequence length="284" mass="30992">MFWTTIPASIISLIVYSIVGLNTNVESVIESELLTNMISNFESLYSFNLYLLIPILIILIGSIMRLPSIPVMLLSVAVAGILAMIFQGISINDLFTSIVNGFNINMIDKEGLVIESIIPEVSKLVTHGGLNSMMGVALITFCAFSFSGVLASTSSLEVILENMMQLVKKDGTLVFYTVISTILMAFTVGSVHLTILLPGELFKDIYAKRGLAPENLSRTLEDAGTIIMPIVPWSLSGVYMVECLGVDVFAFMPWAILCYLCFILAIIYGYTGIGIKRISTDSNI</sequence>
<comment type="caution">
    <text evidence="1">The sequence shown here is derived from an EMBL/GenBank/DDBJ whole genome shotgun (WGS) entry which is preliminary data.</text>
</comment>
<accession>A0ACC8XEX1</accession>